<reference evidence="1 2" key="1">
    <citation type="journal article" date="2015" name="Genome Announc.">
        <title>Expanding the biotechnology potential of lactobacilli through comparative genomics of 213 strains and associated genera.</title>
        <authorList>
            <person name="Sun Z."/>
            <person name="Harris H.M."/>
            <person name="McCann A."/>
            <person name="Guo C."/>
            <person name="Argimon S."/>
            <person name="Zhang W."/>
            <person name="Yang X."/>
            <person name="Jeffery I.B."/>
            <person name="Cooney J.C."/>
            <person name="Kagawa T.F."/>
            <person name="Liu W."/>
            <person name="Song Y."/>
            <person name="Salvetti E."/>
            <person name="Wrobel A."/>
            <person name="Rasinkangas P."/>
            <person name="Parkhill J."/>
            <person name="Rea M.C."/>
            <person name="O'Sullivan O."/>
            <person name="Ritari J."/>
            <person name="Douillard F.P."/>
            <person name="Paul Ross R."/>
            <person name="Yang R."/>
            <person name="Briner A.E."/>
            <person name="Felis G.E."/>
            <person name="de Vos W.M."/>
            <person name="Barrangou R."/>
            <person name="Klaenhammer T.R."/>
            <person name="Caufield P.W."/>
            <person name="Cui Y."/>
            <person name="Zhang H."/>
            <person name="O'Toole P.W."/>
        </authorList>
    </citation>
    <scope>NUCLEOTIDE SEQUENCE [LARGE SCALE GENOMIC DNA]</scope>
    <source>
        <strain evidence="1 2">NBRC 103219</strain>
    </source>
</reference>
<protein>
    <submittedName>
        <fullName evidence="1">Minor capsid protein</fullName>
    </submittedName>
</protein>
<sequence>MIKKQADATADIYADLQQQIFYLLIDATKNTRSLMKDNEHPLEWRLKMLQKLGGLTDEVIKLVSRYSGAAESRIKALINDNGLTVANQINSQLATMLRKHEPISPEVHDIIKSYSRQTFRDIDNNVNQTLLTTNYGENSATKMFQDVINKTTLDMQIGRKTPQRALVDNIHQWQDKGLKTSLIDKGGHQWSLEGYTRTVLDSTSARTFNDVRIQSMKDFDSVLAVMTSHPAAREACSKIQGKVVSLVPTTDGRYNRKYPSIYEHGYGYPAGTLGINCAHRLYPYVEGVSHNFQEQYDPKQAVKNAGIQQKQRYYQRSIRQLKYKFDTAERAGDTQKANQIKHSIRNQQAKVRDIVKDNDFLTRQRQFEQVVIKK</sequence>
<evidence type="ECO:0000313" key="1">
    <source>
        <dbReference type="EMBL" id="KRN99504.1"/>
    </source>
</evidence>
<dbReference type="InterPro" id="IPR009319">
    <property type="entry name" value="Phage_A118_VSP1"/>
</dbReference>
<dbReference type="STRING" id="449659.IV66_GL001508"/>
<dbReference type="EMBL" id="JQCN01000031">
    <property type="protein sequence ID" value="KRN99504.1"/>
    <property type="molecule type" value="Genomic_DNA"/>
</dbReference>
<dbReference type="GO" id="GO:0005198">
    <property type="term" value="F:structural molecule activity"/>
    <property type="evidence" value="ECO:0007669"/>
    <property type="project" value="InterPro"/>
</dbReference>
<evidence type="ECO:0000313" key="2">
    <source>
        <dbReference type="Proteomes" id="UP000051886"/>
    </source>
</evidence>
<proteinExistence type="predicted"/>
<name>A0A0R2LD14_9LACO</name>
<comment type="caution">
    <text evidence="1">The sequence shown here is derived from an EMBL/GenBank/DDBJ whole genome shotgun (WGS) entry which is preliminary data.</text>
</comment>
<accession>A0A0R2LD14</accession>
<dbReference type="AlphaFoldDB" id="A0A0R2LD14"/>
<dbReference type="PATRIC" id="fig|449659.4.peg.1534"/>
<dbReference type="Pfam" id="PF06152">
    <property type="entry name" value="Phage_min_cap2"/>
    <property type="match status" value="1"/>
</dbReference>
<dbReference type="Proteomes" id="UP000051886">
    <property type="component" value="Unassembled WGS sequence"/>
</dbReference>
<gene>
    <name evidence="1" type="ORF">IV66_GL001508</name>
</gene>
<keyword evidence="2" id="KW-1185">Reference proteome</keyword>
<organism evidence="1 2">
    <name type="scientific">Ligilactobacillus pobuzihii</name>
    <dbReference type="NCBI Taxonomy" id="449659"/>
    <lineage>
        <taxon>Bacteria</taxon>
        <taxon>Bacillati</taxon>
        <taxon>Bacillota</taxon>
        <taxon>Bacilli</taxon>
        <taxon>Lactobacillales</taxon>
        <taxon>Lactobacillaceae</taxon>
        <taxon>Ligilactobacillus</taxon>
    </lineage>
</organism>